<dbReference type="AlphaFoldDB" id="A0A9N9NZF0"/>
<feature type="non-terminal residue" evidence="1">
    <location>
        <position position="1"/>
    </location>
</feature>
<comment type="caution">
    <text evidence="1">The sequence shown here is derived from an EMBL/GenBank/DDBJ whole genome shotgun (WGS) entry which is preliminary data.</text>
</comment>
<evidence type="ECO:0000313" key="1">
    <source>
        <dbReference type="EMBL" id="CAG8770468.1"/>
    </source>
</evidence>
<protein>
    <submittedName>
        <fullName evidence="1">655_t:CDS:1</fullName>
    </submittedName>
</protein>
<name>A0A9N9NZF0_9GLOM</name>
<sequence length="107" mass="12990">VLSEEHTSRLLGQQRLYLNVDLEDNKSSFIKNFQKSYLKFYFVFYLKKQCFTKLKKLFDHMKCNLKEPDERNDIFGNIYQELQEYPNEDVDKNFINTSKLSKVVQKY</sequence>
<dbReference type="Proteomes" id="UP000789405">
    <property type="component" value="Unassembled WGS sequence"/>
</dbReference>
<dbReference type="EMBL" id="CAJVPY010019161">
    <property type="protein sequence ID" value="CAG8770468.1"/>
    <property type="molecule type" value="Genomic_DNA"/>
</dbReference>
<reference evidence="1" key="1">
    <citation type="submission" date="2021-06" db="EMBL/GenBank/DDBJ databases">
        <authorList>
            <person name="Kallberg Y."/>
            <person name="Tangrot J."/>
            <person name="Rosling A."/>
        </authorList>
    </citation>
    <scope>NUCLEOTIDE SEQUENCE</scope>
    <source>
        <strain evidence="1">MA453B</strain>
    </source>
</reference>
<keyword evidence="2" id="KW-1185">Reference proteome</keyword>
<evidence type="ECO:0000313" key="2">
    <source>
        <dbReference type="Proteomes" id="UP000789405"/>
    </source>
</evidence>
<proteinExistence type="predicted"/>
<gene>
    <name evidence="1" type="ORF">DERYTH_LOCUS18639</name>
</gene>
<organism evidence="1 2">
    <name type="scientific">Dentiscutata erythropus</name>
    <dbReference type="NCBI Taxonomy" id="1348616"/>
    <lineage>
        <taxon>Eukaryota</taxon>
        <taxon>Fungi</taxon>
        <taxon>Fungi incertae sedis</taxon>
        <taxon>Mucoromycota</taxon>
        <taxon>Glomeromycotina</taxon>
        <taxon>Glomeromycetes</taxon>
        <taxon>Diversisporales</taxon>
        <taxon>Gigasporaceae</taxon>
        <taxon>Dentiscutata</taxon>
    </lineage>
</organism>
<accession>A0A9N9NZF0</accession>